<dbReference type="Gene3D" id="3.40.50.720">
    <property type="entry name" value="NAD(P)-binding Rossmann-like Domain"/>
    <property type="match status" value="1"/>
</dbReference>
<organism evidence="5">
    <name type="scientific">Rhizophora mucronata</name>
    <name type="common">Asiatic mangrove</name>
    <dbReference type="NCBI Taxonomy" id="61149"/>
    <lineage>
        <taxon>Eukaryota</taxon>
        <taxon>Viridiplantae</taxon>
        <taxon>Streptophyta</taxon>
        <taxon>Embryophyta</taxon>
        <taxon>Tracheophyta</taxon>
        <taxon>Spermatophyta</taxon>
        <taxon>Magnoliopsida</taxon>
        <taxon>eudicotyledons</taxon>
        <taxon>Gunneridae</taxon>
        <taxon>Pentapetalae</taxon>
        <taxon>rosids</taxon>
        <taxon>fabids</taxon>
        <taxon>Malpighiales</taxon>
        <taxon>Rhizophoraceae</taxon>
        <taxon>Rhizophora</taxon>
    </lineage>
</organism>
<dbReference type="GO" id="GO:0016020">
    <property type="term" value="C:membrane"/>
    <property type="evidence" value="ECO:0007669"/>
    <property type="project" value="TreeGrafter"/>
</dbReference>
<sequence length="113" mass="12597">MHSEARYAVVTGANKGIGFETAKQLATHGITVILTARDEKRGLDATSMIHSMCLPNVVFHQLDVLDPVSIQSLAGFIKDKFGRLDILVRSIFLYLEIGLFFPFHASSFHLFVF</sequence>
<dbReference type="InterPro" id="IPR036291">
    <property type="entry name" value="NAD(P)-bd_dom_sf"/>
</dbReference>
<evidence type="ECO:0000313" key="5">
    <source>
        <dbReference type="EMBL" id="MBW86178.1"/>
    </source>
</evidence>
<evidence type="ECO:0000256" key="2">
    <source>
        <dbReference type="ARBA" id="ARBA00022857"/>
    </source>
</evidence>
<reference evidence="5" key="1">
    <citation type="submission" date="2018-02" db="EMBL/GenBank/DDBJ databases">
        <title>Rhizophora mucronata_Transcriptome.</title>
        <authorList>
            <person name="Meera S.P."/>
            <person name="Sreeshan A."/>
            <person name="Augustine A."/>
        </authorList>
    </citation>
    <scope>NUCLEOTIDE SEQUENCE</scope>
    <source>
        <tissue evidence="5">Leaf</tissue>
    </source>
</reference>
<name>A0A2P2IYA0_RHIMU</name>
<keyword evidence="4" id="KW-0812">Transmembrane</keyword>
<proteinExistence type="inferred from homology"/>
<dbReference type="Pfam" id="PF00106">
    <property type="entry name" value="adh_short"/>
    <property type="match status" value="1"/>
</dbReference>
<dbReference type="InterPro" id="IPR002347">
    <property type="entry name" value="SDR_fam"/>
</dbReference>
<dbReference type="EMBL" id="GGEC01005695">
    <property type="protein sequence ID" value="MBW86178.1"/>
    <property type="molecule type" value="Transcribed_RNA"/>
</dbReference>
<keyword evidence="3" id="KW-0560">Oxidoreductase</keyword>
<dbReference type="SUPFAM" id="SSF51735">
    <property type="entry name" value="NAD(P)-binding Rossmann-fold domains"/>
    <property type="match status" value="1"/>
</dbReference>
<dbReference type="AlphaFoldDB" id="A0A2P2IYA0"/>
<protein>
    <submittedName>
        <fullName evidence="5">Short-chain dehydrogenase/reductase 2b-like</fullName>
    </submittedName>
</protein>
<dbReference type="GO" id="GO:0016491">
    <property type="term" value="F:oxidoreductase activity"/>
    <property type="evidence" value="ECO:0007669"/>
    <property type="project" value="UniProtKB-KW"/>
</dbReference>
<accession>A0A2P2IYA0</accession>
<evidence type="ECO:0000256" key="4">
    <source>
        <dbReference type="SAM" id="Phobius"/>
    </source>
</evidence>
<feature type="transmembrane region" description="Helical" evidence="4">
    <location>
        <begin position="86"/>
        <end position="105"/>
    </location>
</feature>
<comment type="similarity">
    <text evidence="1">Belongs to the short-chain dehydrogenases/reductases (SDR) family.</text>
</comment>
<dbReference type="PANTHER" id="PTHR43490:SF73">
    <property type="entry name" value="OS07G0685800 PROTEIN"/>
    <property type="match status" value="1"/>
</dbReference>
<evidence type="ECO:0000256" key="1">
    <source>
        <dbReference type="ARBA" id="ARBA00006484"/>
    </source>
</evidence>
<evidence type="ECO:0000256" key="3">
    <source>
        <dbReference type="ARBA" id="ARBA00023002"/>
    </source>
</evidence>
<keyword evidence="4" id="KW-0472">Membrane</keyword>
<keyword evidence="2" id="KW-0521">NADP</keyword>
<keyword evidence="4" id="KW-1133">Transmembrane helix</keyword>
<dbReference type="PRINTS" id="PR00081">
    <property type="entry name" value="GDHRDH"/>
</dbReference>
<dbReference type="PANTHER" id="PTHR43490">
    <property type="entry name" value="(+)-NEOMENTHOL DEHYDROGENASE"/>
    <property type="match status" value="1"/>
</dbReference>